<dbReference type="InterPro" id="IPR011009">
    <property type="entry name" value="Kinase-like_dom_sf"/>
</dbReference>
<feature type="region of interest" description="Disordered" evidence="1">
    <location>
        <begin position="574"/>
        <end position="636"/>
    </location>
</feature>
<reference evidence="3 4" key="1">
    <citation type="submission" date="2018-01" db="EMBL/GenBank/DDBJ databases">
        <title>Genome characterization of the sugarcane-associated fungus Trichoderma ghanense CCMA-1212 and their application in lignocelulose bioconversion.</title>
        <authorList>
            <person name="Steindorff A.S."/>
            <person name="Mendes T.D."/>
            <person name="Vilela E.S.D."/>
            <person name="Rodrigues D.S."/>
            <person name="Formighieri E.F."/>
            <person name="Melo I.S."/>
            <person name="Favaro L.C.L."/>
        </authorList>
    </citation>
    <scope>NUCLEOTIDE SEQUENCE [LARGE SCALE GENOMIC DNA]</scope>
    <source>
        <strain evidence="3 4">CCMA-1212</strain>
    </source>
</reference>
<evidence type="ECO:0000259" key="2">
    <source>
        <dbReference type="PROSITE" id="PS50011"/>
    </source>
</evidence>
<feature type="compositionally biased region" description="Basic and acidic residues" evidence="1">
    <location>
        <begin position="1088"/>
        <end position="1097"/>
    </location>
</feature>
<accession>A0ABY2H3A4</accession>
<feature type="domain" description="Protein kinase" evidence="2">
    <location>
        <begin position="111"/>
        <end position="481"/>
    </location>
</feature>
<feature type="region of interest" description="Disordered" evidence="1">
    <location>
        <begin position="651"/>
        <end position="681"/>
    </location>
</feature>
<feature type="region of interest" description="Disordered" evidence="1">
    <location>
        <begin position="714"/>
        <end position="733"/>
    </location>
</feature>
<feature type="compositionally biased region" description="Polar residues" evidence="1">
    <location>
        <begin position="543"/>
        <end position="554"/>
    </location>
</feature>
<dbReference type="Gene3D" id="1.10.510.10">
    <property type="entry name" value="Transferase(Phosphotransferase) domain 1"/>
    <property type="match status" value="1"/>
</dbReference>
<name>A0ABY2H3A4_9HYPO</name>
<evidence type="ECO:0000256" key="1">
    <source>
        <dbReference type="SAM" id="MobiDB-lite"/>
    </source>
</evidence>
<feature type="region of interest" description="Disordered" evidence="1">
    <location>
        <begin position="535"/>
        <end position="557"/>
    </location>
</feature>
<keyword evidence="4" id="KW-1185">Reference proteome</keyword>
<proteinExistence type="predicted"/>
<dbReference type="GeneID" id="300576820"/>
<feature type="region of interest" description="Disordered" evidence="1">
    <location>
        <begin position="1061"/>
        <end position="1127"/>
    </location>
</feature>
<protein>
    <recommendedName>
        <fullName evidence="2">Protein kinase domain-containing protein</fullName>
    </recommendedName>
</protein>
<feature type="region of interest" description="Disordered" evidence="1">
    <location>
        <begin position="744"/>
        <end position="779"/>
    </location>
</feature>
<dbReference type="RefSeq" id="XP_073558938.1">
    <property type="nucleotide sequence ID" value="XM_073702370.1"/>
</dbReference>
<dbReference type="PROSITE" id="PS50011">
    <property type="entry name" value="PROTEIN_KINASE_DOM"/>
    <property type="match status" value="1"/>
</dbReference>
<evidence type="ECO:0000313" key="4">
    <source>
        <dbReference type="Proteomes" id="UP001642720"/>
    </source>
</evidence>
<feature type="compositionally biased region" description="Low complexity" evidence="1">
    <location>
        <begin position="1112"/>
        <end position="1125"/>
    </location>
</feature>
<dbReference type="SUPFAM" id="SSF56112">
    <property type="entry name" value="Protein kinase-like (PK-like)"/>
    <property type="match status" value="1"/>
</dbReference>
<gene>
    <name evidence="3" type="ORF">CCMA1212_005092</name>
</gene>
<dbReference type="EMBL" id="PPTA01000006">
    <property type="protein sequence ID" value="TFB02737.1"/>
    <property type="molecule type" value="Genomic_DNA"/>
</dbReference>
<dbReference type="InterPro" id="IPR000719">
    <property type="entry name" value="Prot_kinase_dom"/>
</dbReference>
<comment type="caution">
    <text evidence="3">The sequence shown here is derived from an EMBL/GenBank/DDBJ whole genome shotgun (WGS) entry which is preliminary data.</text>
</comment>
<feature type="region of interest" description="Disordered" evidence="1">
    <location>
        <begin position="874"/>
        <end position="936"/>
    </location>
</feature>
<evidence type="ECO:0000313" key="3">
    <source>
        <dbReference type="EMBL" id="TFB02737.1"/>
    </source>
</evidence>
<sequence length="1134" mass="124236">MPRPLPNLIVHRKAVEQTPATELRNLYTIQAALVRGDKHVTLHNTSRVTELDVQRLRVPYRPRHMDHAQAYECIYGFPASSSSSNGGGAMTQQPKRVQDFVEMLNWDGFRLEWVKVLGEGGFGMATLWNAIFEDGSSVKAVIKIPVRSNANFDGELEWHLRYAGASHVAQALDLQAMADNVRRRINRGYMINRGARFNPSDLDVLVLEYADCGTMFDLLSRASQFNIVFSMKVLWEIWECLVKAAVSVALQPDAVRRWGHDGLDKVLDSLDDPDNIDELRRICTLIDSHDVHFDIEEQNVLIAEDEKHGHHPIFKLHDFGEFSHKMRENWAIWPESEYWRLRRVPKSNRTPPETIAKEWDEFDLAHPGPLSRFVGDSFGPDKNVSAGRYGTWTNLFLIGQIMEAVITKLWVSHPMTTMRLRPYDSRADGQTYGWRICRHHYGWIEWELRSLILQCQYEKPGDRPPLAYLLQKIAERKQQGFPEEPDWMTRQFWDLFWALRRPSPYPGGGDDTQNVTEYENDGFVAAVEALGQQAAPPVPLPQGSATNPNTSTGYEETGNPLIAHVAALRLKSRRSPLMSSSGEAGPSVRPAHQPPYPPSGGDLSAAVPDMRMSDFSSTAPLLGRPAAEAPSSEEFPMRPGAATLQLRMPLAQGSSGGEYPMRPSAPMFGRPAAEDPSGEEFPMRPGATAVQLGRPPVAETSSIPDFFMRPTAETLQLRRPPPAFGPSGEEFPIRPGAMIVQLGRAPAAEGSSGEEFPMRPGATTAQVGPPAAGSSSGEEFPMRAAATVAQARRPAGEGSPSEDFPLRATAVQLGPPPVVEGSSSEEFPMRATATVAQATSSAGEGYFDSFSGVFPVGPTAFEGSSSEEFPMRETATVAQARQPAGEGSSGEEFPTRPGATVAATKKRSAEEAAEESEGTTSTQRKKKQRRVRFDGASASSTVTMGMQPVHLVETATDQSPGTLTRQWPVVANTPAPNPTIAVTGAPQTETYVEHMRSLHNQYDPGSTVSLAVPETDSRGRAKKGSKRKKLVKFFRLDRLRNKFRRTPSPRAAGGVQVESVPELGGASRTAVDEGDGDQVMGEASTPRGRGDVARNERVWWGGQPRGGGNAGNAGNAGNESNAGVGERVWWQVSR</sequence>
<dbReference type="Proteomes" id="UP001642720">
    <property type="component" value="Unassembled WGS sequence"/>
</dbReference>
<organism evidence="3 4">
    <name type="scientific">Trichoderma ghanense</name>
    <dbReference type="NCBI Taxonomy" id="65468"/>
    <lineage>
        <taxon>Eukaryota</taxon>
        <taxon>Fungi</taxon>
        <taxon>Dikarya</taxon>
        <taxon>Ascomycota</taxon>
        <taxon>Pezizomycotina</taxon>
        <taxon>Sordariomycetes</taxon>
        <taxon>Hypocreomycetidae</taxon>
        <taxon>Hypocreales</taxon>
        <taxon>Hypocreaceae</taxon>
        <taxon>Trichoderma</taxon>
    </lineage>
</organism>